<accession>A0A1M6EHZ1</accession>
<proteinExistence type="inferred from homology"/>
<dbReference type="InterPro" id="IPR036286">
    <property type="entry name" value="LexA/Signal_pep-like_sf"/>
</dbReference>
<reference evidence="9 10" key="1">
    <citation type="submission" date="2016-11" db="EMBL/GenBank/DDBJ databases">
        <authorList>
            <person name="Jaros S."/>
            <person name="Januszkiewicz K."/>
            <person name="Wedrychowicz H."/>
        </authorList>
    </citation>
    <scope>NUCLEOTIDE SEQUENCE [LARGE SCALE GENOMIC DNA]</scope>
    <source>
        <strain evidence="9 10">DSM 100565</strain>
    </source>
</reference>
<gene>
    <name evidence="9" type="ORF">SAMN05444417_2008</name>
</gene>
<dbReference type="PROSITE" id="PS00760">
    <property type="entry name" value="SPASE_I_2"/>
    <property type="match status" value="1"/>
</dbReference>
<dbReference type="InterPro" id="IPR019533">
    <property type="entry name" value="Peptidase_S26"/>
</dbReference>
<dbReference type="NCBIfam" id="TIGR02227">
    <property type="entry name" value="sigpep_I_bact"/>
    <property type="match status" value="1"/>
</dbReference>
<evidence type="ECO:0000256" key="2">
    <source>
        <dbReference type="ARBA" id="ARBA00009370"/>
    </source>
</evidence>
<dbReference type="InterPro" id="IPR019758">
    <property type="entry name" value="Pept_S26A_signal_pept_1_CS"/>
</dbReference>
<dbReference type="SUPFAM" id="SSF51306">
    <property type="entry name" value="LexA/Signal peptidase"/>
    <property type="match status" value="1"/>
</dbReference>
<dbReference type="GO" id="GO:0004252">
    <property type="term" value="F:serine-type endopeptidase activity"/>
    <property type="evidence" value="ECO:0007669"/>
    <property type="project" value="InterPro"/>
</dbReference>
<evidence type="ECO:0000256" key="1">
    <source>
        <dbReference type="ARBA" id="ARBA00000677"/>
    </source>
</evidence>
<dbReference type="InterPro" id="IPR000223">
    <property type="entry name" value="Pept_S26A_signal_pept_1"/>
</dbReference>
<dbReference type="GO" id="GO:0016020">
    <property type="term" value="C:membrane"/>
    <property type="evidence" value="ECO:0007669"/>
    <property type="project" value="UniProtKB-SubCell"/>
</dbReference>
<feature type="domain" description="Peptidase S26" evidence="8">
    <location>
        <begin position="13"/>
        <end position="265"/>
    </location>
</feature>
<dbReference type="OrthoDB" id="9815782at2"/>
<dbReference type="CDD" id="cd06530">
    <property type="entry name" value="S26_SPase_I"/>
    <property type="match status" value="1"/>
</dbReference>
<dbReference type="PANTHER" id="PTHR43390">
    <property type="entry name" value="SIGNAL PEPTIDASE I"/>
    <property type="match status" value="1"/>
</dbReference>
<name>A0A1M6EHZ1_9RHOB</name>
<evidence type="ECO:0000256" key="6">
    <source>
        <dbReference type="PIRSR" id="PIRSR600223-1"/>
    </source>
</evidence>
<dbReference type="EMBL" id="FQYO01000003">
    <property type="protein sequence ID" value="SHI85096.1"/>
    <property type="molecule type" value="Genomic_DNA"/>
</dbReference>
<evidence type="ECO:0000259" key="8">
    <source>
        <dbReference type="Pfam" id="PF10502"/>
    </source>
</evidence>
<keyword evidence="7" id="KW-0645">Protease</keyword>
<dbReference type="Proteomes" id="UP000184292">
    <property type="component" value="Unassembled WGS sequence"/>
</dbReference>
<evidence type="ECO:0000256" key="3">
    <source>
        <dbReference type="ARBA" id="ARBA00013208"/>
    </source>
</evidence>
<dbReference type="Gene3D" id="2.10.109.10">
    <property type="entry name" value="Umud Fragment, subunit A"/>
    <property type="match status" value="1"/>
</dbReference>
<organism evidence="9 10">
    <name type="scientific">Wenxinia saemankumensis</name>
    <dbReference type="NCBI Taxonomy" id="1447782"/>
    <lineage>
        <taxon>Bacteria</taxon>
        <taxon>Pseudomonadati</taxon>
        <taxon>Pseudomonadota</taxon>
        <taxon>Alphaproteobacteria</taxon>
        <taxon>Rhodobacterales</taxon>
        <taxon>Roseobacteraceae</taxon>
        <taxon>Wenxinia</taxon>
    </lineage>
</organism>
<evidence type="ECO:0000256" key="4">
    <source>
        <dbReference type="ARBA" id="ARBA00019232"/>
    </source>
</evidence>
<sequence length="290" mass="31463">MSEEKSGVLASVVETVKTIVYALLIAGLFRTLFFQPFWIPSGSMKDTLLIGDFLFVNKMAYGYSYASCPSIRVAALGIDIGADDFCGFLQSDPDGPEAEPGGSRIFGSMPERGDVVVFRRQVDGIDLIKRVVGLPGDRIQMVDGVLNINGEPVQLEEAGQFVEAYLPQGPQRQMPNCISRPAPGGDCVSDRYIETLPNGASHAVLDTGPEVNGADDTGIYTVPEGHLFMMGDNRDHSADSRFPAGPRSGAGYVPLEDVVGRADRVIFSSAGASMLAFWTWRSDRFFHRIE</sequence>
<comment type="subcellular location">
    <subcellularLocation>
        <location evidence="7">Membrane</location>
        <topology evidence="7">Single-pass type II membrane protein</topology>
    </subcellularLocation>
</comment>
<protein>
    <recommendedName>
        <fullName evidence="4 7">Signal peptidase I</fullName>
        <ecNumber evidence="3 7">3.4.21.89</ecNumber>
    </recommendedName>
</protein>
<evidence type="ECO:0000313" key="9">
    <source>
        <dbReference type="EMBL" id="SHI85096.1"/>
    </source>
</evidence>
<feature type="active site" evidence="6">
    <location>
        <position position="43"/>
    </location>
</feature>
<dbReference type="EC" id="3.4.21.89" evidence="3 7"/>
<comment type="catalytic activity">
    <reaction evidence="1 7">
        <text>Cleavage of hydrophobic, N-terminal signal or leader sequences from secreted and periplasmic proteins.</text>
        <dbReference type="EC" id="3.4.21.89"/>
    </reaction>
</comment>
<dbReference type="GO" id="GO:0006465">
    <property type="term" value="P:signal peptide processing"/>
    <property type="evidence" value="ECO:0007669"/>
    <property type="project" value="InterPro"/>
</dbReference>
<dbReference type="STRING" id="1447782.SAMN05444417_2008"/>
<dbReference type="PROSITE" id="PS00761">
    <property type="entry name" value="SPASE_I_3"/>
    <property type="match status" value="1"/>
</dbReference>
<evidence type="ECO:0000313" key="10">
    <source>
        <dbReference type="Proteomes" id="UP000184292"/>
    </source>
</evidence>
<evidence type="ECO:0000256" key="5">
    <source>
        <dbReference type="ARBA" id="ARBA00022801"/>
    </source>
</evidence>
<dbReference type="RefSeq" id="WP_073329391.1">
    <property type="nucleotide sequence ID" value="NZ_FQYO01000003.1"/>
</dbReference>
<dbReference type="Pfam" id="PF10502">
    <property type="entry name" value="Peptidase_S26"/>
    <property type="match status" value="1"/>
</dbReference>
<evidence type="ECO:0000256" key="7">
    <source>
        <dbReference type="RuleBase" id="RU362042"/>
    </source>
</evidence>
<comment type="similarity">
    <text evidence="2 7">Belongs to the peptidase S26 family.</text>
</comment>
<feature type="active site" evidence="6">
    <location>
        <position position="129"/>
    </location>
</feature>
<dbReference type="AlphaFoldDB" id="A0A1M6EHZ1"/>
<keyword evidence="5 7" id="KW-0378">Hydrolase</keyword>
<dbReference type="InterPro" id="IPR019757">
    <property type="entry name" value="Pept_S26A_signal_pept_1_Lys-AS"/>
</dbReference>
<dbReference type="GO" id="GO:0009003">
    <property type="term" value="F:signal peptidase activity"/>
    <property type="evidence" value="ECO:0007669"/>
    <property type="project" value="UniProtKB-EC"/>
</dbReference>
<keyword evidence="10" id="KW-1185">Reference proteome</keyword>
<dbReference type="PRINTS" id="PR00727">
    <property type="entry name" value="LEADERPTASE"/>
</dbReference>
<dbReference type="PANTHER" id="PTHR43390:SF1">
    <property type="entry name" value="CHLOROPLAST PROCESSING PEPTIDASE"/>
    <property type="match status" value="1"/>
</dbReference>